<evidence type="ECO:0000256" key="2">
    <source>
        <dbReference type="SAM" id="Phobius"/>
    </source>
</evidence>
<dbReference type="PANTHER" id="PTHR33392">
    <property type="entry name" value="POLYISOPRENYL-TEICHOIC ACID--PEPTIDOGLYCAN TEICHOIC ACID TRANSFERASE TAGU"/>
    <property type="match status" value="1"/>
</dbReference>
<reference evidence="5 6" key="1">
    <citation type="journal article" date="2016" name="Nat. Commun.">
        <title>Thousands of microbial genomes shed light on interconnected biogeochemical processes in an aquifer system.</title>
        <authorList>
            <person name="Anantharaman K."/>
            <person name="Brown C.T."/>
            <person name="Hug L.A."/>
            <person name="Sharon I."/>
            <person name="Castelle C.J."/>
            <person name="Probst A.J."/>
            <person name="Thomas B.C."/>
            <person name="Singh A."/>
            <person name="Wilkins M.J."/>
            <person name="Karaoz U."/>
            <person name="Brodie E.L."/>
            <person name="Williams K.H."/>
            <person name="Hubbard S.S."/>
            <person name="Banfield J.F."/>
        </authorList>
    </citation>
    <scope>NUCLEOTIDE SEQUENCE [LARGE SCALE GENOMIC DNA]</scope>
</reference>
<organism evidence="5 6">
    <name type="scientific">Candidatus Buchananbacteria bacterium RIFCSPHIGHO2_01_FULL_39_14</name>
    <dbReference type="NCBI Taxonomy" id="1797532"/>
    <lineage>
        <taxon>Bacteria</taxon>
        <taxon>Candidatus Buchananiibacteriota</taxon>
    </lineage>
</organism>
<comment type="caution">
    <text evidence="5">The sequence shown here is derived from an EMBL/GenBank/DDBJ whole genome shotgun (WGS) entry which is preliminary data.</text>
</comment>
<dbReference type="Pfam" id="PF03816">
    <property type="entry name" value="LytR_cpsA_psr"/>
    <property type="match status" value="1"/>
</dbReference>
<evidence type="ECO:0000259" key="4">
    <source>
        <dbReference type="Pfam" id="PF13399"/>
    </source>
</evidence>
<evidence type="ECO:0000256" key="1">
    <source>
        <dbReference type="ARBA" id="ARBA00006068"/>
    </source>
</evidence>
<protein>
    <recommendedName>
        <fullName evidence="7">Cell envelope-related transcriptional attenuator domain-containing protein</fullName>
    </recommendedName>
</protein>
<dbReference type="InterPro" id="IPR050922">
    <property type="entry name" value="LytR/CpsA/Psr_CW_biosynth"/>
</dbReference>
<feature type="transmembrane region" description="Helical" evidence="2">
    <location>
        <begin position="24"/>
        <end position="45"/>
    </location>
</feature>
<dbReference type="STRING" id="1797532.A2729_02365"/>
<proteinExistence type="inferred from homology"/>
<keyword evidence="2" id="KW-0472">Membrane</keyword>
<comment type="similarity">
    <text evidence="1">Belongs to the LytR/CpsA/Psr (LCP) family.</text>
</comment>
<evidence type="ECO:0000259" key="3">
    <source>
        <dbReference type="Pfam" id="PF03816"/>
    </source>
</evidence>
<dbReference type="AlphaFoldDB" id="A0A1G1XT56"/>
<gene>
    <name evidence="5" type="ORF">A2729_02365</name>
</gene>
<dbReference type="Gene3D" id="3.30.70.2390">
    <property type="match status" value="1"/>
</dbReference>
<sequence>MRTEIDFLNETDKLIKKPRRKTKFISKLIIYLLIIFVILLVSLSIDVISSGENLSKTLGNVGLWGQLKYLIGSSDKKIAGEDQDRINVLLLGMGGENHEGPYLTDTMMVASFKPSTKQVALISIPRDLSVPIPGFDWRKINHANALGEVNNPGQGGELAVKVVSQILNLPIHYYVRIDFTGFEKIIDDLGGITVEVENTLDDPFYPVKGKETATTTERYEHLYIKEGKKHMNGELALKYVRSRLARGIEGSDFARSKRQQAVLLAVKEKGFSFSTLVNPYRISNIMDTLSQHLATNLKVWEIIRFFNLGKDVAEDNIFHRVFDDNPDGLLYSTFTEDGAFVLLPKAGDFSDLQYVVNNIFASQENATIKPKRVEIQNGTKITGLASRTAEYLESIGYKIVRIKNAPTQDYQKTVIYNLKDASDQTALNIAKALTAEFSPVVPDWAKSTTTPQISSLADVLIILGEDKKN</sequence>
<name>A0A1G1XT56_9BACT</name>
<feature type="domain" description="LytR/CpsA/Psr regulator C-terminal" evidence="4">
    <location>
        <begin position="372"/>
        <end position="466"/>
    </location>
</feature>
<dbReference type="InterPro" id="IPR027381">
    <property type="entry name" value="LytR/CpsA/Psr_C"/>
</dbReference>
<evidence type="ECO:0000313" key="5">
    <source>
        <dbReference type="EMBL" id="OGY43259.1"/>
    </source>
</evidence>
<dbReference type="PANTHER" id="PTHR33392:SF6">
    <property type="entry name" value="POLYISOPRENYL-TEICHOIC ACID--PEPTIDOGLYCAN TEICHOIC ACID TRANSFERASE TAGU"/>
    <property type="match status" value="1"/>
</dbReference>
<accession>A0A1G1XT56</accession>
<dbReference type="Pfam" id="PF13399">
    <property type="entry name" value="LytR_C"/>
    <property type="match status" value="1"/>
</dbReference>
<keyword evidence="2" id="KW-1133">Transmembrane helix</keyword>
<dbReference type="InterPro" id="IPR004474">
    <property type="entry name" value="LytR_CpsA_psr"/>
</dbReference>
<dbReference type="Gene3D" id="3.40.630.190">
    <property type="entry name" value="LCP protein"/>
    <property type="match status" value="1"/>
</dbReference>
<feature type="domain" description="Cell envelope-related transcriptional attenuator" evidence="3">
    <location>
        <begin position="104"/>
        <end position="269"/>
    </location>
</feature>
<dbReference type="NCBIfam" id="TIGR00350">
    <property type="entry name" value="lytR_cpsA_psr"/>
    <property type="match status" value="1"/>
</dbReference>
<dbReference type="Proteomes" id="UP000178930">
    <property type="component" value="Unassembled WGS sequence"/>
</dbReference>
<dbReference type="EMBL" id="MHIB01000039">
    <property type="protein sequence ID" value="OGY43259.1"/>
    <property type="molecule type" value="Genomic_DNA"/>
</dbReference>
<evidence type="ECO:0008006" key="7">
    <source>
        <dbReference type="Google" id="ProtNLM"/>
    </source>
</evidence>
<keyword evidence="2" id="KW-0812">Transmembrane</keyword>
<evidence type="ECO:0000313" key="6">
    <source>
        <dbReference type="Proteomes" id="UP000178930"/>
    </source>
</evidence>